<feature type="compositionally biased region" description="Low complexity" evidence="1">
    <location>
        <begin position="54"/>
        <end position="76"/>
    </location>
</feature>
<feature type="compositionally biased region" description="Gly residues" evidence="1">
    <location>
        <begin position="26"/>
        <end position="53"/>
    </location>
</feature>
<organism evidence="3 4">
    <name type="scientific">Flaviflagellibacter deserti</name>
    <dbReference type="NCBI Taxonomy" id="2267266"/>
    <lineage>
        <taxon>Bacteria</taxon>
        <taxon>Pseudomonadati</taxon>
        <taxon>Pseudomonadota</taxon>
        <taxon>Alphaproteobacteria</taxon>
        <taxon>Hyphomicrobiales</taxon>
        <taxon>Flaviflagellibacter</taxon>
    </lineage>
</organism>
<comment type="caution">
    <text evidence="3">The sequence shown here is derived from an EMBL/GenBank/DDBJ whole genome shotgun (WGS) entry which is preliminary data.</text>
</comment>
<keyword evidence="2" id="KW-0732">Signal</keyword>
<evidence type="ECO:0008006" key="5">
    <source>
        <dbReference type="Google" id="ProtNLM"/>
    </source>
</evidence>
<feature type="compositionally biased region" description="Low complexity" evidence="1">
    <location>
        <begin position="145"/>
        <end position="160"/>
    </location>
</feature>
<dbReference type="RefSeq" id="WP_162799769.1">
    <property type="nucleotide sequence ID" value="NZ_JBHSJF010000006.1"/>
</dbReference>
<proteinExistence type="predicted"/>
<feature type="signal peptide" evidence="2">
    <location>
        <begin position="1"/>
        <end position="21"/>
    </location>
</feature>
<feature type="compositionally biased region" description="Polar residues" evidence="1">
    <location>
        <begin position="82"/>
        <end position="108"/>
    </location>
</feature>
<name>A0ABV9Z3C5_9HYPH</name>
<feature type="compositionally biased region" description="Polar residues" evidence="1">
    <location>
        <begin position="115"/>
        <end position="135"/>
    </location>
</feature>
<evidence type="ECO:0000256" key="2">
    <source>
        <dbReference type="SAM" id="SignalP"/>
    </source>
</evidence>
<evidence type="ECO:0000313" key="4">
    <source>
        <dbReference type="Proteomes" id="UP001595796"/>
    </source>
</evidence>
<keyword evidence="4" id="KW-1185">Reference proteome</keyword>
<gene>
    <name evidence="3" type="ORF">ACFPFW_14660</name>
</gene>
<dbReference type="Proteomes" id="UP001595796">
    <property type="component" value="Unassembled WGS sequence"/>
</dbReference>
<feature type="chain" id="PRO_5047107198" description="Oxidoreductase" evidence="2">
    <location>
        <begin position="22"/>
        <end position="187"/>
    </location>
</feature>
<accession>A0ABV9Z3C5</accession>
<dbReference type="EMBL" id="JBHSJF010000006">
    <property type="protein sequence ID" value="MFC5069256.1"/>
    <property type="molecule type" value="Genomic_DNA"/>
</dbReference>
<feature type="region of interest" description="Disordered" evidence="1">
    <location>
        <begin position="24"/>
        <end position="187"/>
    </location>
</feature>
<reference evidence="4" key="1">
    <citation type="journal article" date="2019" name="Int. J. Syst. Evol. Microbiol.">
        <title>The Global Catalogue of Microorganisms (GCM) 10K type strain sequencing project: providing services to taxonomists for standard genome sequencing and annotation.</title>
        <authorList>
            <consortium name="The Broad Institute Genomics Platform"/>
            <consortium name="The Broad Institute Genome Sequencing Center for Infectious Disease"/>
            <person name="Wu L."/>
            <person name="Ma J."/>
        </authorList>
    </citation>
    <scope>NUCLEOTIDE SEQUENCE [LARGE SCALE GENOMIC DNA]</scope>
    <source>
        <strain evidence="4">CGMCC 1.16444</strain>
    </source>
</reference>
<evidence type="ECO:0000256" key="1">
    <source>
        <dbReference type="SAM" id="MobiDB-lite"/>
    </source>
</evidence>
<protein>
    <recommendedName>
        <fullName evidence="5">Oxidoreductase</fullName>
    </recommendedName>
</protein>
<sequence length="187" mass="17244">MNKAISFAAALLLAGSSIAFAQSSGGSAGGGSAGGSVGGGSSIGGGSSVGGGAAMPRAGAASSRAATSGRASTSTAPVDPMASQNNLVSPQSQTGGVSTQTAPGSSIGEQVPVYGTNQLSGQGLANSIDQSSARSRGTACGGTGERSTTVGGTSTSTQSGDCASQEILGAPSIISGSGGGAVDVSRP</sequence>
<evidence type="ECO:0000313" key="3">
    <source>
        <dbReference type="EMBL" id="MFC5069256.1"/>
    </source>
</evidence>